<gene>
    <name evidence="4" type="ORF">Nepgr_019063</name>
</gene>
<dbReference type="Proteomes" id="UP001279734">
    <property type="component" value="Unassembled WGS sequence"/>
</dbReference>
<keyword evidence="1" id="KW-0862">Zinc</keyword>
<keyword evidence="5" id="KW-1185">Reference proteome</keyword>
<evidence type="ECO:0000256" key="1">
    <source>
        <dbReference type="PROSITE-ProRule" id="PRU00042"/>
    </source>
</evidence>
<feature type="region of interest" description="Disordered" evidence="2">
    <location>
        <begin position="374"/>
        <end position="418"/>
    </location>
</feature>
<evidence type="ECO:0000259" key="3">
    <source>
        <dbReference type="PROSITE" id="PS50157"/>
    </source>
</evidence>
<organism evidence="4 5">
    <name type="scientific">Nepenthes gracilis</name>
    <name type="common">Slender pitcher plant</name>
    <dbReference type="NCBI Taxonomy" id="150966"/>
    <lineage>
        <taxon>Eukaryota</taxon>
        <taxon>Viridiplantae</taxon>
        <taxon>Streptophyta</taxon>
        <taxon>Embryophyta</taxon>
        <taxon>Tracheophyta</taxon>
        <taxon>Spermatophyta</taxon>
        <taxon>Magnoliopsida</taxon>
        <taxon>eudicotyledons</taxon>
        <taxon>Gunneridae</taxon>
        <taxon>Pentapetalae</taxon>
        <taxon>Caryophyllales</taxon>
        <taxon>Nepenthaceae</taxon>
        <taxon>Nepenthes</taxon>
    </lineage>
</organism>
<dbReference type="Gene3D" id="3.30.160.60">
    <property type="entry name" value="Classic Zinc Finger"/>
    <property type="match status" value="2"/>
</dbReference>
<comment type="caution">
    <text evidence="4">The sequence shown here is derived from an EMBL/GenBank/DDBJ whole genome shotgun (WGS) entry which is preliminary data.</text>
</comment>
<dbReference type="SMART" id="SM00355">
    <property type="entry name" value="ZnF_C2H2"/>
    <property type="match status" value="3"/>
</dbReference>
<sequence length="455" mass="50202">MALIIDQQSDFRYFCKICRKGFSCGRALGGHMRAHGRGDWSENADDDDDEGSDWDERLGGGDSKTPPSNKRMYALRRNPNRQRSCRFCRSCGMEFSSWKTFLEHGKCSTDECGMPGRTTFDGGGGGGCGWSNRNRSIEVNVGNYDSNCPSSEEEDVANCLIMLSNSTVNPRVKASDQPEKLYDSPSRNVERRNLINFIGLLASRVPLEKGKGIKGMFECKACKRVFNSYQALGGHRASHRKVKGCFEARLSPMEESSGDDRDSLIRSPSRTTSTPPFDRVMSKSRSKVHECSVCHRIFSSGQALGGHKRCHWITSNPPHTPTLARFQQLHDHVEQVLDLNLPAPNDETPGPRKQPRNQLSVNVSTEFFLQPWGGGGAEGGEEFHKSLPDNHRDKDGVDDSSNVDHHHQKRNIDGEANSKVKLAKLSELKDINMAGSSSSWLQVGIGSSNGGGAGP</sequence>
<proteinExistence type="predicted"/>
<evidence type="ECO:0000313" key="5">
    <source>
        <dbReference type="Proteomes" id="UP001279734"/>
    </source>
</evidence>
<dbReference type="SUPFAM" id="SSF57667">
    <property type="entry name" value="beta-beta-alpha zinc fingers"/>
    <property type="match status" value="2"/>
</dbReference>
<dbReference type="PANTHER" id="PTHR47068:SF1">
    <property type="entry name" value="OS02G0659100 PROTEIN"/>
    <property type="match status" value="1"/>
</dbReference>
<feature type="region of interest" description="Disordered" evidence="2">
    <location>
        <begin position="436"/>
        <end position="455"/>
    </location>
</feature>
<feature type="domain" description="C2H2-type" evidence="3">
    <location>
        <begin position="217"/>
        <end position="244"/>
    </location>
</feature>
<feature type="domain" description="C2H2-type" evidence="3">
    <location>
        <begin position="289"/>
        <end position="311"/>
    </location>
</feature>
<feature type="compositionally biased region" description="Polar residues" evidence="2">
    <location>
        <begin position="266"/>
        <end position="275"/>
    </location>
</feature>
<feature type="compositionally biased region" description="Basic and acidic residues" evidence="2">
    <location>
        <begin position="381"/>
        <end position="418"/>
    </location>
</feature>
<dbReference type="GO" id="GO:0008270">
    <property type="term" value="F:zinc ion binding"/>
    <property type="evidence" value="ECO:0007669"/>
    <property type="project" value="UniProtKB-KW"/>
</dbReference>
<feature type="region of interest" description="Disordered" evidence="2">
    <location>
        <begin position="35"/>
        <end position="72"/>
    </location>
</feature>
<feature type="domain" description="C2H2-type" evidence="3">
    <location>
        <begin position="13"/>
        <end position="35"/>
    </location>
</feature>
<protein>
    <recommendedName>
        <fullName evidence="3">C2H2-type domain-containing protein</fullName>
    </recommendedName>
</protein>
<dbReference type="Pfam" id="PF13912">
    <property type="entry name" value="zf-C2H2_6"/>
    <property type="match status" value="3"/>
</dbReference>
<dbReference type="InterPro" id="IPR036236">
    <property type="entry name" value="Znf_C2H2_sf"/>
</dbReference>
<feature type="compositionally biased region" description="Acidic residues" evidence="2">
    <location>
        <begin position="42"/>
        <end position="53"/>
    </location>
</feature>
<dbReference type="EMBL" id="BSYO01000017">
    <property type="protein sequence ID" value="GMH17222.1"/>
    <property type="molecule type" value="Genomic_DNA"/>
</dbReference>
<keyword evidence="1" id="KW-0479">Metal-binding</keyword>
<dbReference type="PANTHER" id="PTHR47068">
    <property type="entry name" value="OS02G0659100 PROTEIN"/>
    <property type="match status" value="1"/>
</dbReference>
<evidence type="ECO:0000313" key="4">
    <source>
        <dbReference type="EMBL" id="GMH17222.1"/>
    </source>
</evidence>
<dbReference type="PROSITE" id="PS50157">
    <property type="entry name" value="ZINC_FINGER_C2H2_2"/>
    <property type="match status" value="3"/>
</dbReference>
<dbReference type="AlphaFoldDB" id="A0AAD3SV75"/>
<dbReference type="PROSITE" id="PS00028">
    <property type="entry name" value="ZINC_FINGER_C2H2_1"/>
    <property type="match status" value="3"/>
</dbReference>
<keyword evidence="1" id="KW-0863">Zinc-finger</keyword>
<feature type="region of interest" description="Disordered" evidence="2">
    <location>
        <begin position="252"/>
        <end position="281"/>
    </location>
</feature>
<accession>A0AAD3SV75</accession>
<evidence type="ECO:0000256" key="2">
    <source>
        <dbReference type="SAM" id="MobiDB-lite"/>
    </source>
</evidence>
<name>A0AAD3SV75_NEPGR</name>
<dbReference type="InterPro" id="IPR013087">
    <property type="entry name" value="Znf_C2H2_type"/>
</dbReference>
<reference evidence="4" key="1">
    <citation type="submission" date="2023-05" db="EMBL/GenBank/DDBJ databases">
        <title>Nepenthes gracilis genome sequencing.</title>
        <authorList>
            <person name="Fukushima K."/>
        </authorList>
    </citation>
    <scope>NUCLEOTIDE SEQUENCE</scope>
    <source>
        <strain evidence="4">SING2019-196</strain>
    </source>
</reference>